<accession>A0A1M2US80</accession>
<proteinExistence type="predicted"/>
<evidence type="ECO:0000256" key="2">
    <source>
        <dbReference type="ARBA" id="ARBA00022630"/>
    </source>
</evidence>
<keyword evidence="3" id="KW-0274">FAD</keyword>
<dbReference type="PANTHER" id="PTHR43557">
    <property type="entry name" value="APOPTOSIS-INDUCING FACTOR 1"/>
    <property type="match status" value="1"/>
</dbReference>
<comment type="cofactor">
    <cofactor evidence="1">
        <name>FAD</name>
        <dbReference type="ChEBI" id="CHEBI:57692"/>
    </cofactor>
</comment>
<gene>
    <name evidence="8" type="ORF">BEE62_18045</name>
    <name evidence="7" type="ORF">F6453_2403</name>
</gene>
<dbReference type="EMBL" id="MPKY01000004">
    <property type="protein sequence ID" value="OJS98188.1"/>
    <property type="molecule type" value="Genomic_DNA"/>
</dbReference>
<feature type="domain" description="FAD/NAD(P)-binding" evidence="5">
    <location>
        <begin position="9"/>
        <end position="307"/>
    </location>
</feature>
<evidence type="ECO:0000259" key="6">
    <source>
        <dbReference type="Pfam" id="PF14759"/>
    </source>
</evidence>
<name>A0A1M2US80_MARNT</name>
<keyword evidence="2" id="KW-0285">Flavoprotein</keyword>
<evidence type="ECO:0000313" key="7">
    <source>
        <dbReference type="EMBL" id="KAE8545072.1"/>
    </source>
</evidence>
<dbReference type="PANTHER" id="PTHR43557:SF2">
    <property type="entry name" value="RIESKE DOMAIN-CONTAINING PROTEIN-RELATED"/>
    <property type="match status" value="1"/>
</dbReference>
<dbReference type="SUPFAM" id="SSF51905">
    <property type="entry name" value="FAD/NAD(P)-binding domain"/>
    <property type="match status" value="2"/>
</dbReference>
<evidence type="ECO:0000313" key="8">
    <source>
        <dbReference type="EMBL" id="OJS98188.1"/>
    </source>
</evidence>
<evidence type="ECO:0000259" key="5">
    <source>
        <dbReference type="Pfam" id="PF07992"/>
    </source>
</evidence>
<dbReference type="Gene3D" id="3.30.390.30">
    <property type="match status" value="1"/>
</dbReference>
<dbReference type="EMBL" id="WBMP01000010">
    <property type="protein sequence ID" value="KAE8545072.1"/>
    <property type="molecule type" value="Genomic_DNA"/>
</dbReference>
<dbReference type="InterPro" id="IPR050446">
    <property type="entry name" value="FAD-oxidoreductase/Apoptosis"/>
</dbReference>
<evidence type="ECO:0000313" key="9">
    <source>
        <dbReference type="Proteomes" id="UP000183986"/>
    </source>
</evidence>
<dbReference type="Proteomes" id="UP000469950">
    <property type="component" value="Unassembled WGS sequence"/>
</dbReference>
<keyword evidence="9" id="KW-1185">Reference proteome</keyword>
<dbReference type="Pfam" id="PF14759">
    <property type="entry name" value="Reductase_C"/>
    <property type="match status" value="1"/>
</dbReference>
<evidence type="ECO:0000256" key="3">
    <source>
        <dbReference type="ARBA" id="ARBA00022827"/>
    </source>
</evidence>
<dbReference type="GO" id="GO:0005737">
    <property type="term" value="C:cytoplasm"/>
    <property type="evidence" value="ECO:0007669"/>
    <property type="project" value="TreeGrafter"/>
</dbReference>
<protein>
    <submittedName>
        <fullName evidence="7">Ferredoxin reductase</fullName>
    </submittedName>
    <submittedName>
        <fullName evidence="8">Pyridine nucleotide-disulfide oxidoreductase</fullName>
    </submittedName>
</protein>
<dbReference type="InterPro" id="IPR028202">
    <property type="entry name" value="Reductase_C"/>
</dbReference>
<comment type="caution">
    <text evidence="8">The sequence shown here is derived from an EMBL/GenBank/DDBJ whole genome shotgun (WGS) entry which is preliminary data.</text>
</comment>
<dbReference type="RefSeq" id="WP_023011693.1">
    <property type="nucleotide sequence ID" value="NZ_MPKY01000004.1"/>
</dbReference>
<dbReference type="SUPFAM" id="SSF55424">
    <property type="entry name" value="FAD/NAD-linked reductases, dimerisation (C-terminal) domain"/>
    <property type="match status" value="1"/>
</dbReference>
<evidence type="ECO:0000256" key="4">
    <source>
        <dbReference type="ARBA" id="ARBA00023002"/>
    </source>
</evidence>
<sequence>MANQQKETTVIVGGGHAAGALLTTLLQKKYQQEVILVGEEPHPPYQRPPLSKNYLAGEVDQASLYLKPRSVFENAGHQLRLGVRAEQIDRDNRTISLSDQSTLKYDRLVLATGSHVRSLNAPGADLEGIYYLHDIADSDALREELLPGKRLVIVGGGYIGLEVAASATKKGVNVTVLEAAERLMQRVTGPEISEFFYTKHSSAGVDLRLNTAVTGFEAGDQGHVAGVTLASGGTVPADIVLVSVGVVPETALAEAAGLPCDDGIIVDEFTRTEDPAILAIGDCTRHRNLFFEKMQRLESVANAVDQARTAAATLMGEEKPYNSAPWFWSNQYDVRLQMVGLSQHHDQRVLRGSPEDKGFAVFYLRDGCVIAVDAVNLPIAFMVGKTLVQQRRQVNPEMLKDPDIELKSLVSGQSIN</sequence>
<dbReference type="GO" id="GO:0016651">
    <property type="term" value="F:oxidoreductase activity, acting on NAD(P)H"/>
    <property type="evidence" value="ECO:0007669"/>
    <property type="project" value="TreeGrafter"/>
</dbReference>
<organism evidence="8 9">
    <name type="scientific">Marinobacter nauticus</name>
    <name type="common">Marinobacter hydrocarbonoclasticus</name>
    <name type="synonym">Marinobacter aquaeolei</name>
    <dbReference type="NCBI Taxonomy" id="2743"/>
    <lineage>
        <taxon>Bacteria</taxon>
        <taxon>Pseudomonadati</taxon>
        <taxon>Pseudomonadota</taxon>
        <taxon>Gammaproteobacteria</taxon>
        <taxon>Pseudomonadales</taxon>
        <taxon>Marinobacteraceae</taxon>
        <taxon>Marinobacter</taxon>
    </lineage>
</organism>
<dbReference type="PRINTS" id="PR00368">
    <property type="entry name" value="FADPNR"/>
</dbReference>
<dbReference type="InterPro" id="IPR023753">
    <property type="entry name" value="FAD/NAD-binding_dom"/>
</dbReference>
<dbReference type="InterPro" id="IPR036188">
    <property type="entry name" value="FAD/NAD-bd_sf"/>
</dbReference>
<dbReference type="Pfam" id="PF07992">
    <property type="entry name" value="Pyr_redox_2"/>
    <property type="match status" value="1"/>
</dbReference>
<dbReference type="AlphaFoldDB" id="A0A1M2US80"/>
<dbReference type="Proteomes" id="UP000183986">
    <property type="component" value="Unassembled WGS sequence"/>
</dbReference>
<reference evidence="7" key="2">
    <citation type="submission" date="2019-10" db="EMBL/GenBank/DDBJ databases">
        <title>Draft genome sequence of Marinobacter hydrocarbonoclasticus NCT7M from the microbiome of the marine copepod.</title>
        <authorList>
            <person name="Nuttall R."/>
            <person name="Sharma G."/>
            <person name="Moisander P."/>
        </authorList>
    </citation>
    <scope>NUCLEOTIDE SEQUENCE [LARGE SCALE GENOMIC DNA]</scope>
    <source>
        <strain evidence="7">NCT7M</strain>
    </source>
</reference>
<dbReference type="OrthoDB" id="9800167at2"/>
<dbReference type="PRINTS" id="PR00411">
    <property type="entry name" value="PNDRDTASEI"/>
</dbReference>
<keyword evidence="4" id="KW-0560">Oxidoreductase</keyword>
<dbReference type="Gene3D" id="3.50.50.60">
    <property type="entry name" value="FAD/NAD(P)-binding domain"/>
    <property type="match status" value="2"/>
</dbReference>
<dbReference type="InterPro" id="IPR016156">
    <property type="entry name" value="FAD/NAD-linked_Rdtase_dimer_sf"/>
</dbReference>
<feature type="domain" description="Reductase C-terminal" evidence="6">
    <location>
        <begin position="326"/>
        <end position="410"/>
    </location>
</feature>
<evidence type="ECO:0000256" key="1">
    <source>
        <dbReference type="ARBA" id="ARBA00001974"/>
    </source>
</evidence>
<reference evidence="8" key="1">
    <citation type="submission" date="2016-11" db="EMBL/GenBank/DDBJ databases">
        <title>Draft Genome Sequence of Marinobacter hydrocarbonoclasticus strain STW2, a polyaromatic aromatic hydrocarbon degrading and denitrifying bacterium from rhizosphere of Seagrass Enhalus acodoides.</title>
        <authorList>
            <person name="Ling J."/>
            <person name="Dong J."/>
        </authorList>
    </citation>
    <scope>NUCLEOTIDE SEQUENCE [LARGE SCALE GENOMIC DNA]</scope>
    <source>
        <strain evidence="8">STW2</strain>
    </source>
</reference>